<dbReference type="InterPro" id="IPR013885">
    <property type="entry name" value="DUF1764_euk"/>
</dbReference>
<dbReference type="VEuPathDB" id="AmoebaDB:EHI8A_022640"/>
<accession>M3TEC0</accession>
<dbReference type="PANTHER" id="PTHR34066">
    <property type="entry name" value="GROWTH FACTOR 2"/>
    <property type="match status" value="1"/>
</dbReference>
<proteinExistence type="predicted"/>
<protein>
    <recommendedName>
        <fullName evidence="4">DUF1764-domain-containing protein</fullName>
    </recommendedName>
</protein>
<feature type="region of interest" description="Disordered" evidence="1">
    <location>
        <begin position="174"/>
        <end position="196"/>
    </location>
</feature>
<feature type="compositionally biased region" description="Basic and acidic residues" evidence="1">
    <location>
        <begin position="174"/>
        <end position="191"/>
    </location>
</feature>
<organism evidence="2 3">
    <name type="scientific">Entamoeba histolytica HM-1:IMSS-B</name>
    <dbReference type="NCBI Taxonomy" id="885319"/>
    <lineage>
        <taxon>Eukaryota</taxon>
        <taxon>Amoebozoa</taxon>
        <taxon>Evosea</taxon>
        <taxon>Archamoebae</taxon>
        <taxon>Mastigamoebida</taxon>
        <taxon>Entamoebidae</taxon>
        <taxon>Entamoeba</taxon>
    </lineage>
</organism>
<name>M3TEC0_ENTH1</name>
<feature type="region of interest" description="Disordered" evidence="1">
    <location>
        <begin position="1"/>
        <end position="26"/>
    </location>
</feature>
<feature type="region of interest" description="Disordered" evidence="1">
    <location>
        <begin position="135"/>
        <end position="156"/>
    </location>
</feature>
<dbReference type="AlphaFoldDB" id="M3TEC0"/>
<dbReference type="Proteomes" id="UP000030781">
    <property type="component" value="Unassembled WGS sequence"/>
</dbReference>
<evidence type="ECO:0008006" key="4">
    <source>
        <dbReference type="Google" id="ProtNLM"/>
    </source>
</evidence>
<gene>
    <name evidence="2" type="ORF">EHI8A_022640</name>
</gene>
<evidence type="ECO:0000256" key="1">
    <source>
        <dbReference type="SAM" id="MobiDB-lite"/>
    </source>
</evidence>
<dbReference type="PANTHER" id="PTHR34066:SF1">
    <property type="entry name" value="DUF1764 FAMILY PROTEIN"/>
    <property type="match status" value="1"/>
</dbReference>
<sequence length="233" mass="26651">MSDSEKPVIIQEEQPKEENGDDVKIQENDDDDEIIDIEPIHTTTTQNNWQKFPLVIIVKTALWVKEKIQQTIDLSIYLFITPSKIIVSFMQKPLVKKITSGVTSVALFGKKNLIFIMRTKSSRVVSFQTEISKGSLKETKPKKTTPLKSQQKGEAKSDIDDIFSELKVKQRKAAAEKQKEEEKARKKEEKGGKKKIRRTEEGYRIYTLEELGLDKNKFGGNTPLCPFDCDCCH</sequence>
<evidence type="ECO:0000313" key="3">
    <source>
        <dbReference type="Proteomes" id="UP000030781"/>
    </source>
</evidence>
<dbReference type="Pfam" id="PF08576">
    <property type="entry name" value="DUF1764"/>
    <property type="match status" value="1"/>
</dbReference>
<feature type="compositionally biased region" description="Basic and acidic residues" evidence="1">
    <location>
        <begin position="13"/>
        <end position="26"/>
    </location>
</feature>
<evidence type="ECO:0000313" key="2">
    <source>
        <dbReference type="EMBL" id="EMH73653.1"/>
    </source>
</evidence>
<dbReference type="EMBL" id="KB611200">
    <property type="protein sequence ID" value="EMH73653.1"/>
    <property type="molecule type" value="Genomic_DNA"/>
</dbReference>
<reference evidence="2 3" key="1">
    <citation type="submission" date="2013-01" db="EMBL/GenBank/DDBJ databases">
        <authorList>
            <person name="Hannick L."/>
            <person name="Zafar N."/>
            <person name="Lorenzi H."/>
            <person name="Ali I.A."/>
            <person name="Petri W.P."/>
            <person name="Caler E."/>
        </authorList>
    </citation>
    <scope>NUCLEOTIDE SEQUENCE [LARGE SCALE GENOMIC DNA]</scope>
    <source>
        <strain evidence="3">HM3:IMSS-B</strain>
    </source>
</reference>
<dbReference type="OrthoDB" id="30084at2759"/>